<dbReference type="EMBL" id="MWDB01000002">
    <property type="protein sequence ID" value="OQB42473.1"/>
    <property type="molecule type" value="Genomic_DNA"/>
</dbReference>
<organism evidence="2">
    <name type="scientific">candidate division CPR1 bacterium ADurb.Bin160</name>
    <dbReference type="NCBI Taxonomy" id="1852826"/>
    <lineage>
        <taxon>Bacteria</taxon>
        <taxon>candidate division CPR1</taxon>
    </lineage>
</organism>
<evidence type="ECO:0000313" key="2">
    <source>
        <dbReference type="EMBL" id="OQB42473.1"/>
    </source>
</evidence>
<proteinExistence type="predicted"/>
<accession>A0A1V5ZQH9</accession>
<name>A0A1V5ZQH9_9BACT</name>
<evidence type="ECO:0000256" key="1">
    <source>
        <dbReference type="SAM" id="Phobius"/>
    </source>
</evidence>
<reference evidence="2" key="1">
    <citation type="submission" date="2017-02" db="EMBL/GenBank/DDBJ databases">
        <title>Delving into the versatile metabolic prowess of the omnipresent phylum Bacteroidetes.</title>
        <authorList>
            <person name="Nobu M.K."/>
            <person name="Mei R."/>
            <person name="Narihiro T."/>
            <person name="Kuroda K."/>
            <person name="Liu W.-T."/>
        </authorList>
    </citation>
    <scope>NUCLEOTIDE SEQUENCE</scope>
    <source>
        <strain evidence="2">ADurb.Bin160</strain>
    </source>
</reference>
<feature type="transmembrane region" description="Helical" evidence="1">
    <location>
        <begin position="46"/>
        <end position="65"/>
    </location>
</feature>
<dbReference type="Proteomes" id="UP000485621">
    <property type="component" value="Unassembled WGS sequence"/>
</dbReference>
<feature type="transmembrane region" description="Helical" evidence="1">
    <location>
        <begin position="7"/>
        <end position="26"/>
    </location>
</feature>
<protein>
    <submittedName>
        <fullName evidence="2">Uncharacterized protein</fullName>
    </submittedName>
</protein>
<sequence length="72" mass="7940">MKSAELKIIHLGVCIDTASVSGILWFTGTNSRVKHHNFKISTSGSIILYLIFSESFGFSNVFLIIPRLKGVV</sequence>
<comment type="caution">
    <text evidence="2">The sequence shown here is derived from an EMBL/GenBank/DDBJ whole genome shotgun (WGS) entry which is preliminary data.</text>
</comment>
<dbReference type="AlphaFoldDB" id="A0A1V5ZQH9"/>
<keyword evidence="1" id="KW-0472">Membrane</keyword>
<keyword evidence="1" id="KW-0812">Transmembrane</keyword>
<keyword evidence="1" id="KW-1133">Transmembrane helix</keyword>
<gene>
    <name evidence="2" type="ORF">BWY04_00173</name>
</gene>